<keyword evidence="5" id="KW-1185">Reference proteome</keyword>
<sequence>MNNSASTASQNETASSTSTHETSDTINNEAINDESQTQPAMTKLPQASAQLSIGEVAERLGLSVHSLRFYEREGLMLTLKVSRDGGGRRRYSEVDVEWLRICICLRASGMPIAQIRRFADLVRLGPGNEHERLAILKEHQQRVVDQMQHLNECLDVITNKANVYENYISSSISSSTVN</sequence>
<dbReference type="RefSeq" id="WP_229685669.1">
    <property type="nucleotide sequence ID" value="NZ_BMMB01000003.1"/>
</dbReference>
<dbReference type="InterPro" id="IPR047057">
    <property type="entry name" value="MerR_fam"/>
</dbReference>
<dbReference type="InterPro" id="IPR000551">
    <property type="entry name" value="MerR-type_HTH_dom"/>
</dbReference>
<evidence type="ECO:0000259" key="3">
    <source>
        <dbReference type="PROSITE" id="PS50937"/>
    </source>
</evidence>
<name>A0ABU1ISS0_9BACL</name>
<dbReference type="PROSITE" id="PS50937">
    <property type="entry name" value="HTH_MERR_2"/>
    <property type="match status" value="1"/>
</dbReference>
<protein>
    <submittedName>
        <fullName evidence="4">DNA-binding transcriptional MerR regulator</fullName>
    </submittedName>
</protein>
<proteinExistence type="predicted"/>
<evidence type="ECO:0000313" key="4">
    <source>
        <dbReference type="EMBL" id="MDR6242297.1"/>
    </source>
</evidence>
<feature type="compositionally biased region" description="Polar residues" evidence="2">
    <location>
        <begin position="1"/>
        <end position="12"/>
    </location>
</feature>
<evidence type="ECO:0000256" key="1">
    <source>
        <dbReference type="ARBA" id="ARBA00023125"/>
    </source>
</evidence>
<organism evidence="4 5">
    <name type="scientific">Paenibacillus hunanensis</name>
    <dbReference type="NCBI Taxonomy" id="539262"/>
    <lineage>
        <taxon>Bacteria</taxon>
        <taxon>Bacillati</taxon>
        <taxon>Bacillota</taxon>
        <taxon>Bacilli</taxon>
        <taxon>Bacillales</taxon>
        <taxon>Paenibacillaceae</taxon>
        <taxon>Paenibacillus</taxon>
    </lineage>
</organism>
<keyword evidence="1 4" id="KW-0238">DNA-binding</keyword>
<dbReference type="SUPFAM" id="SSF46955">
    <property type="entry name" value="Putative DNA-binding domain"/>
    <property type="match status" value="1"/>
</dbReference>
<accession>A0ABU1ISS0</accession>
<comment type="caution">
    <text evidence="4">The sequence shown here is derived from an EMBL/GenBank/DDBJ whole genome shotgun (WGS) entry which is preliminary data.</text>
</comment>
<dbReference type="Proteomes" id="UP001185028">
    <property type="component" value="Unassembled WGS sequence"/>
</dbReference>
<dbReference type="EMBL" id="JAVDQH010000001">
    <property type="protein sequence ID" value="MDR6242297.1"/>
    <property type="molecule type" value="Genomic_DNA"/>
</dbReference>
<dbReference type="SMART" id="SM00422">
    <property type="entry name" value="HTH_MERR"/>
    <property type="match status" value="1"/>
</dbReference>
<gene>
    <name evidence="4" type="ORF">JOC58_000181</name>
</gene>
<evidence type="ECO:0000256" key="2">
    <source>
        <dbReference type="SAM" id="MobiDB-lite"/>
    </source>
</evidence>
<reference evidence="4 5" key="1">
    <citation type="submission" date="2023-07" db="EMBL/GenBank/DDBJ databases">
        <title>Genomic Encyclopedia of Type Strains, Phase IV (KMG-IV): sequencing the most valuable type-strain genomes for metagenomic binning, comparative biology and taxonomic classification.</title>
        <authorList>
            <person name="Goeker M."/>
        </authorList>
    </citation>
    <scope>NUCLEOTIDE SEQUENCE [LARGE SCALE GENOMIC DNA]</scope>
    <source>
        <strain evidence="4 5">DSM 22170</strain>
    </source>
</reference>
<dbReference type="CDD" id="cd01109">
    <property type="entry name" value="HTH_YyaN"/>
    <property type="match status" value="1"/>
</dbReference>
<dbReference type="InterPro" id="IPR009061">
    <property type="entry name" value="DNA-bd_dom_put_sf"/>
</dbReference>
<dbReference type="Pfam" id="PF13411">
    <property type="entry name" value="MerR_1"/>
    <property type="match status" value="1"/>
</dbReference>
<evidence type="ECO:0000313" key="5">
    <source>
        <dbReference type="Proteomes" id="UP001185028"/>
    </source>
</evidence>
<dbReference type="PROSITE" id="PS00552">
    <property type="entry name" value="HTH_MERR_1"/>
    <property type="match status" value="1"/>
</dbReference>
<dbReference type="PANTHER" id="PTHR30204">
    <property type="entry name" value="REDOX-CYCLING DRUG-SENSING TRANSCRIPTIONAL ACTIVATOR SOXR"/>
    <property type="match status" value="1"/>
</dbReference>
<dbReference type="Gene3D" id="1.10.1660.10">
    <property type="match status" value="1"/>
</dbReference>
<dbReference type="GO" id="GO:0003677">
    <property type="term" value="F:DNA binding"/>
    <property type="evidence" value="ECO:0007669"/>
    <property type="project" value="UniProtKB-KW"/>
</dbReference>
<feature type="domain" description="HTH merR-type" evidence="3">
    <location>
        <begin position="50"/>
        <end position="121"/>
    </location>
</feature>
<feature type="region of interest" description="Disordered" evidence="2">
    <location>
        <begin position="1"/>
        <end position="25"/>
    </location>
</feature>
<dbReference type="PANTHER" id="PTHR30204:SF98">
    <property type="entry name" value="HTH-TYPE TRANSCRIPTIONAL REGULATOR ADHR"/>
    <property type="match status" value="1"/>
</dbReference>